<dbReference type="AlphaFoldDB" id="A0A9D1GDA4"/>
<evidence type="ECO:0000313" key="3">
    <source>
        <dbReference type="Proteomes" id="UP000886722"/>
    </source>
</evidence>
<dbReference type="Pfam" id="PF03993">
    <property type="entry name" value="DUF349"/>
    <property type="match status" value="5"/>
</dbReference>
<protein>
    <submittedName>
        <fullName evidence="2">DUF349 domain-containing protein</fullName>
    </submittedName>
</protein>
<dbReference type="EMBL" id="DVKT01000022">
    <property type="protein sequence ID" value="HIT39005.1"/>
    <property type="molecule type" value="Genomic_DNA"/>
</dbReference>
<organism evidence="2 3">
    <name type="scientific">Candidatus Caccoplasma intestinavium</name>
    <dbReference type="NCBI Taxonomy" id="2840716"/>
    <lineage>
        <taxon>Bacteria</taxon>
        <taxon>Pseudomonadati</taxon>
        <taxon>Bacteroidota</taxon>
        <taxon>Bacteroidia</taxon>
        <taxon>Bacteroidales</taxon>
        <taxon>Bacteroidaceae</taxon>
        <taxon>Bacteroidaceae incertae sedis</taxon>
        <taxon>Candidatus Caccoplasma</taxon>
    </lineage>
</organism>
<keyword evidence="1" id="KW-0175">Coiled coil</keyword>
<feature type="coiled-coil region" evidence="1">
    <location>
        <begin position="506"/>
        <end position="592"/>
    </location>
</feature>
<name>A0A9D1GDA4_9BACT</name>
<dbReference type="Proteomes" id="UP000886722">
    <property type="component" value="Unassembled WGS sequence"/>
</dbReference>
<accession>A0A9D1GDA4</accession>
<reference evidence="2" key="2">
    <citation type="journal article" date="2021" name="PeerJ">
        <title>Extensive microbial diversity within the chicken gut microbiome revealed by metagenomics and culture.</title>
        <authorList>
            <person name="Gilroy R."/>
            <person name="Ravi A."/>
            <person name="Getino M."/>
            <person name="Pursley I."/>
            <person name="Horton D.L."/>
            <person name="Alikhan N.F."/>
            <person name="Baker D."/>
            <person name="Gharbi K."/>
            <person name="Hall N."/>
            <person name="Watson M."/>
            <person name="Adriaenssens E.M."/>
            <person name="Foster-Nyarko E."/>
            <person name="Jarju S."/>
            <person name="Secka A."/>
            <person name="Antonio M."/>
            <person name="Oren A."/>
            <person name="Chaudhuri R.R."/>
            <person name="La Ragione R."/>
            <person name="Hildebrand F."/>
            <person name="Pallen M.J."/>
        </authorList>
    </citation>
    <scope>NUCLEOTIDE SEQUENCE</scope>
    <source>
        <strain evidence="2">21143</strain>
    </source>
</reference>
<gene>
    <name evidence="2" type="ORF">IAD06_03055</name>
</gene>
<comment type="caution">
    <text evidence="2">The sequence shown here is derived from an EMBL/GenBank/DDBJ whole genome shotgun (WGS) entry which is preliminary data.</text>
</comment>
<evidence type="ECO:0000313" key="2">
    <source>
        <dbReference type="EMBL" id="HIT39005.1"/>
    </source>
</evidence>
<proteinExistence type="predicted"/>
<evidence type="ECO:0000256" key="1">
    <source>
        <dbReference type="SAM" id="Coils"/>
    </source>
</evidence>
<sequence>MNAVSSSVDSPEVVCEAAPSDSEVVRADSVSGIYSREQIIERIKALLEMPVEEVKDEIDALKQLYYKQRKNEIEEAHRKYDEKTDGEKGEFQIPFDSLEDTLKGLLNVFKEKKAAYIEAIEKEKEENLARKHAILDEIKGYLQDPDNIGKYYNDFKERQQAFKEIVNVPASAVSELWKNFQTYSENFYDLLKIHKELRDYDFKKNLEQKISLCEQAEALAENTDILDAFKTLQSLHEEWRGIGPVAKEMREEIWNRFKEASTVINKRHQQYFETIKATEQANEQSKIALCEEIEAIDLSSLQSFSAWDEMTKKVLDMQERWKAVGFASRKVNAQLFERFRKSCDLFFSRKADYYKSVKDTMSVNLEKKRALCEQAEALKESTDWRAVSDKLTQLQKEWRTIGAVPRKYSDTVWKRFTEACDYFFERKKQEFASKRSEEQNNLSAKQAVIEKLNAIDETLDKNEGLVQVRALMAEWAAIGHVPFKEKDKLRKQYQTALDSHFKRWNMKETRNRLDAFSNTVEELASSDQAQNKLYRERERLMRAYEGLKNNLQTYQNNMGFLNVSSKSGNKMIEDLERKIEKLKDDMQLIVQKIGLIDEKLQ</sequence>
<dbReference type="InterPro" id="IPR007139">
    <property type="entry name" value="DUF349"/>
</dbReference>
<reference evidence="2" key="1">
    <citation type="submission" date="2020-10" db="EMBL/GenBank/DDBJ databases">
        <authorList>
            <person name="Gilroy R."/>
        </authorList>
    </citation>
    <scope>NUCLEOTIDE SEQUENCE</scope>
    <source>
        <strain evidence="2">21143</strain>
    </source>
</reference>